<proteinExistence type="predicted"/>
<dbReference type="OrthoDB" id="5197572at2"/>
<evidence type="ECO:0000313" key="1">
    <source>
        <dbReference type="EMBL" id="RNL64394.1"/>
    </source>
</evidence>
<reference evidence="1 2" key="1">
    <citation type="submission" date="2018-11" db="EMBL/GenBank/DDBJ databases">
        <authorList>
            <person name="Li F."/>
        </authorList>
    </citation>
    <scope>NUCLEOTIDE SEQUENCE [LARGE SCALE GENOMIC DNA]</scope>
    <source>
        <strain evidence="1 2">Gsoil 097</strain>
    </source>
</reference>
<dbReference type="RefSeq" id="WP_123226971.1">
    <property type="nucleotide sequence ID" value="NZ_RJSE01000005.1"/>
</dbReference>
<gene>
    <name evidence="1" type="ORF">EFK50_07675</name>
</gene>
<organism evidence="1 2">
    <name type="scientific">Nocardioides marmoriginsengisoli</name>
    <dbReference type="NCBI Taxonomy" id="661483"/>
    <lineage>
        <taxon>Bacteria</taxon>
        <taxon>Bacillati</taxon>
        <taxon>Actinomycetota</taxon>
        <taxon>Actinomycetes</taxon>
        <taxon>Propionibacteriales</taxon>
        <taxon>Nocardioidaceae</taxon>
        <taxon>Nocardioides</taxon>
    </lineage>
</organism>
<keyword evidence="2" id="KW-1185">Reference proteome</keyword>
<sequence>MSKYVIYLTTEASIAIEVEADSLEEAQDAAFDELPSGVCAQCSGWGSAWSLDLGDFEVDESHHSVDGEWVEVKKA</sequence>
<protein>
    <submittedName>
        <fullName evidence="1">Uncharacterized protein</fullName>
    </submittedName>
</protein>
<dbReference type="AlphaFoldDB" id="A0A3N0CLP2"/>
<comment type="caution">
    <text evidence="1">The sequence shown here is derived from an EMBL/GenBank/DDBJ whole genome shotgun (WGS) entry which is preliminary data.</text>
</comment>
<dbReference type="Proteomes" id="UP000267128">
    <property type="component" value="Unassembled WGS sequence"/>
</dbReference>
<accession>A0A3N0CLP2</accession>
<name>A0A3N0CLP2_9ACTN</name>
<dbReference type="EMBL" id="RJSE01000005">
    <property type="protein sequence ID" value="RNL64394.1"/>
    <property type="molecule type" value="Genomic_DNA"/>
</dbReference>
<evidence type="ECO:0000313" key="2">
    <source>
        <dbReference type="Proteomes" id="UP000267128"/>
    </source>
</evidence>